<reference evidence="2" key="1">
    <citation type="submission" date="2015-04" db="EMBL/GenBank/DDBJ databases">
        <title>The genome sequence of the plant pathogenic Rhizarian Plasmodiophora brassicae reveals insights in its biotrophic life cycle and the origin of chitin synthesis.</title>
        <authorList>
            <person name="Schwelm A."/>
            <person name="Fogelqvist J."/>
            <person name="Knaust A."/>
            <person name="Julke S."/>
            <person name="Lilja T."/>
            <person name="Dhandapani V."/>
            <person name="Bonilla-Rosso G."/>
            <person name="Karlsson M."/>
            <person name="Shevchenko A."/>
            <person name="Choi S.R."/>
            <person name="Kim H.G."/>
            <person name="Park J.Y."/>
            <person name="Lim Y.P."/>
            <person name="Ludwig-Muller J."/>
            <person name="Dixelius C."/>
        </authorList>
    </citation>
    <scope>NUCLEOTIDE SEQUENCE</scope>
    <source>
        <tissue evidence="2">Potato root galls</tissue>
    </source>
</reference>
<dbReference type="EMBL" id="HACM01008453">
    <property type="protein sequence ID" value="CRZ08895.1"/>
    <property type="molecule type" value="Transcribed_RNA"/>
</dbReference>
<organism evidence="2">
    <name type="scientific">Spongospora subterranea</name>
    <dbReference type="NCBI Taxonomy" id="70186"/>
    <lineage>
        <taxon>Eukaryota</taxon>
        <taxon>Sar</taxon>
        <taxon>Rhizaria</taxon>
        <taxon>Endomyxa</taxon>
        <taxon>Phytomyxea</taxon>
        <taxon>Plasmodiophorida</taxon>
        <taxon>Plasmodiophoridae</taxon>
        <taxon>Spongospora</taxon>
    </lineage>
</organism>
<accession>A0A0H5R3W8</accession>
<keyword evidence="1" id="KW-1133">Transmembrane helix</keyword>
<proteinExistence type="predicted"/>
<name>A0A0H5R3W8_9EUKA</name>
<sequence>PNTRAIPNTNMIETFIFVFGIALVFGVAQVIGLSDDETQLHQEHPPVDQEPINDVRNQAVEDLMDGFLAQLEAGNEEMATRFCDEKSATTSGIEELWSYGALHPAEPCDIGLLASLLADLQELFRDLKLRAHNQEYALDRKTLLEEALHILNKLNEENESQLPTN</sequence>
<evidence type="ECO:0000313" key="2">
    <source>
        <dbReference type="EMBL" id="CRZ08895.1"/>
    </source>
</evidence>
<feature type="non-terminal residue" evidence="2">
    <location>
        <position position="1"/>
    </location>
</feature>
<feature type="transmembrane region" description="Helical" evidence="1">
    <location>
        <begin position="12"/>
        <end position="32"/>
    </location>
</feature>
<keyword evidence="1" id="KW-0812">Transmembrane</keyword>
<protein>
    <submittedName>
        <fullName evidence="2">Uncharacterized protein</fullName>
    </submittedName>
</protein>
<keyword evidence="1" id="KW-0472">Membrane</keyword>
<evidence type="ECO:0000256" key="1">
    <source>
        <dbReference type="SAM" id="Phobius"/>
    </source>
</evidence>
<dbReference type="AlphaFoldDB" id="A0A0H5R3W8"/>